<dbReference type="PROSITE" id="PS00610">
    <property type="entry name" value="NA_NEUROTRAN_SYMP_1"/>
    <property type="match status" value="1"/>
</dbReference>
<feature type="transmembrane region" description="Helical" evidence="9">
    <location>
        <begin position="454"/>
        <end position="479"/>
    </location>
</feature>
<feature type="transmembrane region" description="Helical" evidence="9">
    <location>
        <begin position="569"/>
        <end position="590"/>
    </location>
</feature>
<feature type="transmembrane region" description="Helical" evidence="9">
    <location>
        <begin position="485"/>
        <end position="507"/>
    </location>
</feature>
<evidence type="ECO:0000256" key="2">
    <source>
        <dbReference type="ARBA" id="ARBA00006459"/>
    </source>
</evidence>
<dbReference type="RefSeq" id="XP_022240048.1">
    <property type="nucleotide sequence ID" value="XM_022384340.1"/>
</dbReference>
<evidence type="ECO:0000256" key="5">
    <source>
        <dbReference type="ARBA" id="ARBA00022847"/>
    </source>
</evidence>
<gene>
    <name evidence="11" type="primary">LOC106458201</name>
</gene>
<feature type="transmembrane region" description="Helical" evidence="9">
    <location>
        <begin position="353"/>
        <end position="374"/>
    </location>
</feature>
<feature type="transmembrane region" description="Helical" evidence="9">
    <location>
        <begin position="74"/>
        <end position="93"/>
    </location>
</feature>
<comment type="similarity">
    <text evidence="2 8">Belongs to the sodium:neurotransmitter symporter (SNF) (TC 2.A.22) family.</text>
</comment>
<proteinExistence type="inferred from homology"/>
<organism evidence="10 11">
    <name type="scientific">Limulus polyphemus</name>
    <name type="common">Atlantic horseshoe crab</name>
    <dbReference type="NCBI Taxonomy" id="6850"/>
    <lineage>
        <taxon>Eukaryota</taxon>
        <taxon>Metazoa</taxon>
        <taxon>Ecdysozoa</taxon>
        <taxon>Arthropoda</taxon>
        <taxon>Chelicerata</taxon>
        <taxon>Merostomata</taxon>
        <taxon>Xiphosura</taxon>
        <taxon>Limulidae</taxon>
        <taxon>Limulus</taxon>
    </lineage>
</organism>
<dbReference type="InterPro" id="IPR000175">
    <property type="entry name" value="Na/ntran_symport"/>
</dbReference>
<dbReference type="PANTHER" id="PTHR11616:SF309">
    <property type="entry name" value="TRANSPORTER"/>
    <property type="match status" value="1"/>
</dbReference>
<feature type="transmembrane region" description="Helical" evidence="9">
    <location>
        <begin position="246"/>
        <end position="265"/>
    </location>
</feature>
<evidence type="ECO:0000313" key="10">
    <source>
        <dbReference type="Proteomes" id="UP000694941"/>
    </source>
</evidence>
<keyword evidence="10" id="KW-1185">Reference proteome</keyword>
<keyword evidence="7 9" id="KW-0472">Membrane</keyword>
<dbReference type="InterPro" id="IPR037272">
    <property type="entry name" value="SNS_sf"/>
</dbReference>
<evidence type="ECO:0000313" key="11">
    <source>
        <dbReference type="RefSeq" id="XP_022240048.1"/>
    </source>
</evidence>
<evidence type="ECO:0000256" key="1">
    <source>
        <dbReference type="ARBA" id="ARBA00004141"/>
    </source>
</evidence>
<reference evidence="11" key="1">
    <citation type="submission" date="2025-08" db="UniProtKB">
        <authorList>
            <consortium name="RefSeq"/>
        </authorList>
    </citation>
    <scope>IDENTIFICATION</scope>
    <source>
        <tissue evidence="11">Muscle</tissue>
    </source>
</reference>
<dbReference type="PANTHER" id="PTHR11616">
    <property type="entry name" value="SODIUM/CHLORIDE DEPENDENT TRANSPORTER"/>
    <property type="match status" value="1"/>
</dbReference>
<feature type="transmembrane region" description="Helical" evidence="9">
    <location>
        <begin position="105"/>
        <end position="127"/>
    </location>
</feature>
<evidence type="ECO:0000256" key="9">
    <source>
        <dbReference type="SAM" id="Phobius"/>
    </source>
</evidence>
<evidence type="ECO:0000256" key="7">
    <source>
        <dbReference type="ARBA" id="ARBA00023136"/>
    </source>
</evidence>
<feature type="transmembrane region" description="Helical" evidence="9">
    <location>
        <begin position="272"/>
        <end position="291"/>
    </location>
</feature>
<evidence type="ECO:0000256" key="8">
    <source>
        <dbReference type="RuleBase" id="RU003732"/>
    </source>
</evidence>
<keyword evidence="5 8" id="KW-0769">Symport</keyword>
<name>A0ABM1S8U3_LIMPO</name>
<evidence type="ECO:0000256" key="3">
    <source>
        <dbReference type="ARBA" id="ARBA00022448"/>
    </source>
</evidence>
<dbReference type="Proteomes" id="UP000694941">
    <property type="component" value="Unplaced"/>
</dbReference>
<keyword evidence="4 8" id="KW-0812">Transmembrane</keyword>
<feature type="transmembrane region" description="Helical" evidence="9">
    <location>
        <begin position="403"/>
        <end position="424"/>
    </location>
</feature>
<sequence length="602" mass="67580">MSRPTSFWNNLKTTFGRPRDKTDGVKENGENGHIIPLNTIDSNMKTAADDCEKNTIATESGDLPERGTWSTGKFGFIFGCLNYAVGLGNVWRFPYLCYENGGGAFLLPYFLSIILCGIPLFIMEVSIGQFMSTGGIAVWNLVPILKGIGFASMTMIGLCNIYYIVLIAYTLFYLINSFRTQLPWEKCGNSWNSHRCFEAGNNTEAALTAKNLTRNDTISPVMEYWENHVLRLTSGLHDIGELRVELVFLLLLAWVLVYMVIWRGLHQSGKIIWFTALFPYVLLVVLFGRGISLEGASKGLLYYVKPDFEKLWNPQVWVKAGTQVLFSYGIGIGANIALGSYNKYHHNFHRDSLIVCCISSGTSLFSGLVIFSVLGHMAEVQQKDISEVARSGPGLAFLAYPEIVVKLPGAPVWAVLFFLMLLVLGTDSQFCTVEAFVTGIVDEFPKILRPRRRLFTFLVVVVQFLLGLPLISQGGQYLFQLMDDFSASGVTLLTVVFFEIVGFAWIYGSKQICCNIKHMIGFQPNPFFVFCWVIAAPVVIMGIFLFSIWKYEGVTYANSYKYPWWGEMIGWGISLVSISWIPCYIIYYLLKTSGTLKDVSFV</sequence>
<accession>A0ABM1S8U3</accession>
<feature type="transmembrane region" description="Helical" evidence="9">
    <location>
        <begin position="320"/>
        <end position="341"/>
    </location>
</feature>
<feature type="transmembrane region" description="Helical" evidence="9">
    <location>
        <begin position="527"/>
        <end position="549"/>
    </location>
</feature>
<evidence type="ECO:0000256" key="6">
    <source>
        <dbReference type="ARBA" id="ARBA00022989"/>
    </source>
</evidence>
<feature type="transmembrane region" description="Helical" evidence="9">
    <location>
        <begin position="148"/>
        <end position="175"/>
    </location>
</feature>
<dbReference type="SUPFAM" id="SSF161070">
    <property type="entry name" value="SNF-like"/>
    <property type="match status" value="1"/>
</dbReference>
<evidence type="ECO:0000256" key="4">
    <source>
        <dbReference type="ARBA" id="ARBA00022692"/>
    </source>
</evidence>
<keyword evidence="3 8" id="KW-0813">Transport</keyword>
<dbReference type="PRINTS" id="PR00176">
    <property type="entry name" value="NANEUSMPORT"/>
</dbReference>
<keyword evidence="6 9" id="KW-1133">Transmembrane helix</keyword>
<dbReference type="GeneID" id="106458201"/>
<dbReference type="Pfam" id="PF00209">
    <property type="entry name" value="SNF"/>
    <property type="match status" value="1"/>
</dbReference>
<comment type="subcellular location">
    <subcellularLocation>
        <location evidence="1">Membrane</location>
        <topology evidence="1">Multi-pass membrane protein</topology>
    </subcellularLocation>
</comment>
<protein>
    <recommendedName>
        <fullName evidence="8">Transporter</fullName>
    </recommendedName>
</protein>
<dbReference type="PROSITE" id="PS50267">
    <property type="entry name" value="NA_NEUROTRAN_SYMP_3"/>
    <property type="match status" value="1"/>
</dbReference>